<dbReference type="InterPro" id="IPR011250">
    <property type="entry name" value="OMP/PagP_B-barrel"/>
</dbReference>
<feature type="signal peptide" evidence="2">
    <location>
        <begin position="1"/>
        <end position="25"/>
    </location>
</feature>
<protein>
    <submittedName>
        <fullName evidence="3">OmpW family protein</fullName>
    </submittedName>
</protein>
<organism evidence="3 4">
    <name type="scientific">Kordiimonas pumila</name>
    <dbReference type="NCBI Taxonomy" id="2161677"/>
    <lineage>
        <taxon>Bacteria</taxon>
        <taxon>Pseudomonadati</taxon>
        <taxon>Pseudomonadota</taxon>
        <taxon>Alphaproteobacteria</taxon>
        <taxon>Kordiimonadales</taxon>
        <taxon>Kordiimonadaceae</taxon>
        <taxon>Kordiimonas</taxon>
    </lineage>
</organism>
<sequence>MSISPFFKVLTCAAALQLAAGAAIAEDKSPWLVRLRLIDVAPDESSTVSIGGAVTADSKIMPELDISYFWTDHFATELILATTKHSMGATGTALGDLDLGHVWVLPPTFLAQYHFNPGGQVRPYVGAGLNYTFFYNNNPGDVASIKYSNGFGYALQAGVDVGLDDHWAINADVKKLFLNTDASINGGAVTADVDLDPWVFGLGLAYRF</sequence>
<dbReference type="InterPro" id="IPR005618">
    <property type="entry name" value="OMPW"/>
</dbReference>
<keyword evidence="2" id="KW-0732">Signal</keyword>
<reference evidence="4" key="1">
    <citation type="journal article" date="2019" name="Int. J. Syst. Evol. Microbiol.">
        <title>The Global Catalogue of Microorganisms (GCM) 10K type strain sequencing project: providing services to taxonomists for standard genome sequencing and annotation.</title>
        <authorList>
            <consortium name="The Broad Institute Genomics Platform"/>
            <consortium name="The Broad Institute Genome Sequencing Center for Infectious Disease"/>
            <person name="Wu L."/>
            <person name="Ma J."/>
        </authorList>
    </citation>
    <scope>NUCLEOTIDE SEQUENCE [LARGE SCALE GENOMIC DNA]</scope>
    <source>
        <strain evidence="4">KCTC 62164</strain>
    </source>
</reference>
<comment type="caution">
    <text evidence="3">The sequence shown here is derived from an EMBL/GenBank/DDBJ whole genome shotgun (WGS) entry which is preliminary data.</text>
</comment>
<dbReference type="EMBL" id="JBHRSL010000010">
    <property type="protein sequence ID" value="MFC3052762.1"/>
    <property type="molecule type" value="Genomic_DNA"/>
</dbReference>
<dbReference type="RefSeq" id="WP_194213590.1">
    <property type="nucleotide sequence ID" value="NZ_CP061205.1"/>
</dbReference>
<feature type="chain" id="PRO_5045258502" evidence="2">
    <location>
        <begin position="26"/>
        <end position="208"/>
    </location>
</feature>
<evidence type="ECO:0000256" key="2">
    <source>
        <dbReference type="SAM" id="SignalP"/>
    </source>
</evidence>
<accession>A0ABV7D707</accession>
<dbReference type="Pfam" id="PF03922">
    <property type="entry name" value="OmpW"/>
    <property type="match status" value="1"/>
</dbReference>
<keyword evidence="4" id="KW-1185">Reference proteome</keyword>
<dbReference type="SUPFAM" id="SSF56925">
    <property type="entry name" value="OMPA-like"/>
    <property type="match status" value="1"/>
</dbReference>
<gene>
    <name evidence="3" type="ORF">ACFOKA_12680</name>
</gene>
<evidence type="ECO:0000256" key="1">
    <source>
        <dbReference type="ARBA" id="ARBA00009330"/>
    </source>
</evidence>
<proteinExistence type="inferred from homology"/>
<dbReference type="PANTHER" id="PTHR36920">
    <property type="match status" value="1"/>
</dbReference>
<evidence type="ECO:0000313" key="4">
    <source>
        <dbReference type="Proteomes" id="UP001595444"/>
    </source>
</evidence>
<evidence type="ECO:0000313" key="3">
    <source>
        <dbReference type="EMBL" id="MFC3052762.1"/>
    </source>
</evidence>
<dbReference type="Proteomes" id="UP001595444">
    <property type="component" value="Unassembled WGS sequence"/>
</dbReference>
<comment type="similarity">
    <text evidence="1">Belongs to the OmpW/AlkL family.</text>
</comment>
<dbReference type="PANTHER" id="PTHR36920:SF1">
    <property type="entry name" value="OUTER MEMBRANE PROTEIN W"/>
    <property type="match status" value="1"/>
</dbReference>
<name>A0ABV7D707_9PROT</name>
<dbReference type="Gene3D" id="2.40.160.20">
    <property type="match status" value="1"/>
</dbReference>